<organism evidence="1 2">
    <name type="scientific">Necator americanus</name>
    <name type="common">Human hookworm</name>
    <dbReference type="NCBI Taxonomy" id="51031"/>
    <lineage>
        <taxon>Eukaryota</taxon>
        <taxon>Metazoa</taxon>
        <taxon>Ecdysozoa</taxon>
        <taxon>Nematoda</taxon>
        <taxon>Chromadorea</taxon>
        <taxon>Rhabditida</taxon>
        <taxon>Rhabditina</taxon>
        <taxon>Rhabditomorpha</taxon>
        <taxon>Strongyloidea</taxon>
        <taxon>Ancylostomatidae</taxon>
        <taxon>Bunostominae</taxon>
        <taxon>Necator</taxon>
    </lineage>
</organism>
<dbReference type="KEGG" id="nai:NECAME_18708"/>
<keyword evidence="2" id="KW-1185">Reference proteome</keyword>
<dbReference type="AlphaFoldDB" id="W2SVG7"/>
<gene>
    <name evidence="1" type="ORF">NECAME_18708</name>
</gene>
<name>W2SVG7_NECAM</name>
<dbReference type="OrthoDB" id="302535at2759"/>
<sequence>MAVGECFLLMASIQFKVKEIIKMEHNFFTFNQNEKVNRSQFKSYLMQSSFLGKGESFSPRNTTLMRLRI</sequence>
<proteinExistence type="predicted"/>
<reference evidence="2" key="1">
    <citation type="journal article" date="2014" name="Nat. Genet.">
        <title>Genome of the human hookworm Necator americanus.</title>
        <authorList>
            <person name="Tang Y.T."/>
            <person name="Gao X."/>
            <person name="Rosa B.A."/>
            <person name="Abubucker S."/>
            <person name="Hallsworth-Pepin K."/>
            <person name="Martin J."/>
            <person name="Tyagi R."/>
            <person name="Heizer E."/>
            <person name="Zhang X."/>
            <person name="Bhonagiri-Palsikar V."/>
            <person name="Minx P."/>
            <person name="Warren W.C."/>
            <person name="Wang Q."/>
            <person name="Zhan B."/>
            <person name="Hotez P.J."/>
            <person name="Sternberg P.W."/>
            <person name="Dougall A."/>
            <person name="Gaze S.T."/>
            <person name="Mulvenna J."/>
            <person name="Sotillo J."/>
            <person name="Ranganathan S."/>
            <person name="Rabelo E.M."/>
            <person name="Wilson R.K."/>
            <person name="Felgner P.L."/>
            <person name="Bethony J."/>
            <person name="Hawdon J.M."/>
            <person name="Gasser R.B."/>
            <person name="Loukas A."/>
            <person name="Mitreva M."/>
        </authorList>
    </citation>
    <scope>NUCLEOTIDE SEQUENCE [LARGE SCALE GENOMIC DNA]</scope>
</reference>
<evidence type="ECO:0000313" key="1">
    <source>
        <dbReference type="EMBL" id="ETN72702.1"/>
    </source>
</evidence>
<dbReference type="EMBL" id="KI663268">
    <property type="protein sequence ID" value="ETN72702.1"/>
    <property type="molecule type" value="Genomic_DNA"/>
</dbReference>
<evidence type="ECO:0000313" key="2">
    <source>
        <dbReference type="Proteomes" id="UP000053676"/>
    </source>
</evidence>
<dbReference type="Proteomes" id="UP000053676">
    <property type="component" value="Unassembled WGS sequence"/>
</dbReference>
<accession>W2SVG7</accession>
<protein>
    <submittedName>
        <fullName evidence="1">Uncharacterized protein</fullName>
    </submittedName>
</protein>